<gene>
    <name evidence="2" type="ordered locus">KQS_05265</name>
</gene>
<dbReference type="InterPro" id="IPR050471">
    <property type="entry name" value="AB_hydrolase"/>
</dbReference>
<accession>H8XV49</accession>
<reference evidence="3" key="2">
    <citation type="submission" date="2012-03" db="EMBL/GenBank/DDBJ databases">
        <title>Complete genome sequence of Flavobacterium indicum GPTSA100-9T, isolated from warm spring water.</title>
        <authorList>
            <person name="Barbier P."/>
            <person name="Houel A."/>
            <person name="Loux V."/>
            <person name="Poulain J."/>
            <person name="Bernardet J.-F."/>
            <person name="Touchon M."/>
            <person name="Duchaud E."/>
        </authorList>
    </citation>
    <scope>NUCLEOTIDE SEQUENCE [LARGE SCALE GENOMIC DNA]</scope>
    <source>
        <strain evidence="3">DSM 17447 / CIP 109464 / GPTSA100-9</strain>
    </source>
</reference>
<dbReference type="eggNOG" id="COG1073">
    <property type="taxonomic scope" value="Bacteria"/>
</dbReference>
<name>H8XV49_FLAIG</name>
<dbReference type="RefSeq" id="WP_014388147.1">
    <property type="nucleotide sequence ID" value="NC_017025.1"/>
</dbReference>
<keyword evidence="3" id="KW-1185">Reference proteome</keyword>
<dbReference type="EMBL" id="HE774682">
    <property type="protein sequence ID" value="CCG53019.1"/>
    <property type="molecule type" value="Genomic_DNA"/>
</dbReference>
<dbReference type="HOGENOM" id="CLU_072027_0_0_10"/>
<dbReference type="OrthoDB" id="9785847at2"/>
<dbReference type="InterPro" id="IPR000073">
    <property type="entry name" value="AB_hydrolase_1"/>
</dbReference>
<dbReference type="SUPFAM" id="SSF53474">
    <property type="entry name" value="alpha/beta-Hydrolases"/>
    <property type="match status" value="1"/>
</dbReference>
<dbReference type="Pfam" id="PF12697">
    <property type="entry name" value="Abhydrolase_6"/>
    <property type="match status" value="1"/>
</dbReference>
<dbReference type="InterPro" id="IPR029058">
    <property type="entry name" value="AB_hydrolase_fold"/>
</dbReference>
<dbReference type="PANTHER" id="PTHR43433">
    <property type="entry name" value="HYDROLASE, ALPHA/BETA FOLD FAMILY PROTEIN"/>
    <property type="match status" value="1"/>
</dbReference>
<dbReference type="Proteomes" id="UP000007599">
    <property type="component" value="Chromosome I"/>
</dbReference>
<dbReference type="PANTHER" id="PTHR43433:SF10">
    <property type="entry name" value="AB HYDROLASE-1 DOMAIN-CONTAINING PROTEIN"/>
    <property type="match status" value="1"/>
</dbReference>
<reference evidence="2 3" key="1">
    <citation type="journal article" date="2012" name="J. Bacteriol.">
        <title>Complete Genome Sequence of Flavobacterium indicum GPSTA100-9T, Isolated from Warm Spring Water.</title>
        <authorList>
            <person name="Barbier P."/>
            <person name="Houel A."/>
            <person name="Loux V."/>
            <person name="Poulain J."/>
            <person name="Bernardet J.F."/>
            <person name="Touchon M."/>
            <person name="Duchaud E."/>
        </authorList>
    </citation>
    <scope>NUCLEOTIDE SEQUENCE [LARGE SCALE GENOMIC DNA]</scope>
    <source>
        <strain evidence="3">DSM 17447 / CIP 109464 / GPTSA100-9</strain>
    </source>
</reference>
<dbReference type="STRING" id="1094466.KQS_05265"/>
<evidence type="ECO:0000313" key="2">
    <source>
        <dbReference type="EMBL" id="CCG53019.1"/>
    </source>
</evidence>
<protein>
    <recommendedName>
        <fullName evidence="1">AB hydrolase-1 domain-containing protein</fullName>
    </recommendedName>
</protein>
<proteinExistence type="predicted"/>
<feature type="domain" description="AB hydrolase-1" evidence="1">
    <location>
        <begin position="84"/>
        <end position="177"/>
    </location>
</feature>
<evidence type="ECO:0000313" key="3">
    <source>
        <dbReference type="Proteomes" id="UP000007599"/>
    </source>
</evidence>
<sequence length="286" mass="32047">MPNKKKQIDARIPKSIIRIAKILHLISPALAEKFARKLFITPIKYPIPKREIHMEEASIQSTIHIPNIKKDIVVYEYGQSNKKVLLIHGWSGRGTQLVKIADELLENGYSTISFDAPAHGKSGSKTTIMIEFIECILELEKKFGPFEFGIAHSLGAMALLNAVKRGLQIKKGVIIGSGNSVLEILDEFVHRIGLPKSIAEKMKQSFESQYKFEMESLSAYIAAKDVHIPILVIHDNQDYDVPVHAAHAIAENLTNHELIITNELGHRKILGDKSVIHALLSFLLRK</sequence>
<dbReference type="Gene3D" id="3.40.50.1820">
    <property type="entry name" value="alpha/beta hydrolase"/>
    <property type="match status" value="1"/>
</dbReference>
<dbReference type="PATRIC" id="fig|1094466.5.peg.1033"/>
<dbReference type="AlphaFoldDB" id="H8XV49"/>
<evidence type="ECO:0000259" key="1">
    <source>
        <dbReference type="Pfam" id="PF12697"/>
    </source>
</evidence>
<dbReference type="KEGG" id="fin:KQS_05265"/>
<organism evidence="2 3">
    <name type="scientific">Flavobacterium indicum (strain DSM 17447 / CIP 109464 / GPTSA100-9)</name>
    <dbReference type="NCBI Taxonomy" id="1094466"/>
    <lineage>
        <taxon>Bacteria</taxon>
        <taxon>Pseudomonadati</taxon>
        <taxon>Bacteroidota</taxon>
        <taxon>Flavobacteriia</taxon>
        <taxon>Flavobacteriales</taxon>
        <taxon>Flavobacteriaceae</taxon>
        <taxon>Flavobacterium</taxon>
    </lineage>
</organism>